<dbReference type="EMBL" id="CP000505">
    <property type="protein sequence ID" value="ABL77822.1"/>
    <property type="molecule type" value="Genomic_DNA"/>
</dbReference>
<evidence type="ECO:0000313" key="3">
    <source>
        <dbReference type="EMBL" id="ABL77822.1"/>
    </source>
</evidence>
<dbReference type="InterPro" id="IPR002773">
    <property type="entry name" value="Deoxyhypusine_synthase"/>
</dbReference>
<reference evidence="4" key="1">
    <citation type="journal article" date="2008" name="J. Bacteriol.">
        <title>Genome sequence of Thermofilum pendens reveals an exceptional loss of biosynthetic pathways without genome reduction.</title>
        <authorList>
            <person name="Anderson I."/>
            <person name="Rodriguez J."/>
            <person name="Susanti D."/>
            <person name="Porat I."/>
            <person name="Reich C."/>
            <person name="Ulrich L.E."/>
            <person name="Elkins J.G."/>
            <person name="Mavromatis K."/>
            <person name="Lykidis A."/>
            <person name="Kim E."/>
            <person name="Thompson L.S."/>
            <person name="Nolan M."/>
            <person name="Land M."/>
            <person name="Copeland A."/>
            <person name="Lapidus A."/>
            <person name="Lucas S."/>
            <person name="Detter C."/>
            <person name="Zhulin I.B."/>
            <person name="Olsen G.J."/>
            <person name="Whitman W."/>
            <person name="Mukhopadhyay B."/>
            <person name="Bristow J."/>
            <person name="Kyrpides N."/>
        </authorList>
    </citation>
    <scope>NUCLEOTIDE SEQUENCE [LARGE SCALE GENOMIC DNA]</scope>
    <source>
        <strain evidence="4">DSM 2475 / Hrk 5</strain>
    </source>
</reference>
<dbReference type="PANTHER" id="PTHR11703">
    <property type="entry name" value="DEOXYHYPUSINE SYNTHASE"/>
    <property type="match status" value="1"/>
</dbReference>
<accession>A1RX92</accession>
<dbReference type="RefSeq" id="WP_011752087.1">
    <property type="nucleotide sequence ID" value="NC_008698.1"/>
</dbReference>
<dbReference type="PANTHER" id="PTHR11703:SF0">
    <property type="entry name" value="DEOXYHYPUSINE SYNTHASE"/>
    <property type="match status" value="1"/>
</dbReference>
<name>A1RX92_THEPD</name>
<dbReference type="EC" id="2.5.1.46" evidence="3"/>
<dbReference type="InterPro" id="IPR036982">
    <property type="entry name" value="Deoxyhypusine_synthase_sf"/>
</dbReference>
<protein>
    <submittedName>
        <fullName evidence="3">Deoxyhypusine synthase</fullName>
        <ecNumber evidence="3">2.5.1.46</ecNumber>
    </submittedName>
</protein>
<keyword evidence="3" id="KW-0808">Transferase</keyword>
<keyword evidence="2" id="KW-0520">NAD</keyword>
<organism evidence="3 4">
    <name type="scientific">Thermofilum pendens (strain DSM 2475 / Hrk 5)</name>
    <dbReference type="NCBI Taxonomy" id="368408"/>
    <lineage>
        <taxon>Archaea</taxon>
        <taxon>Thermoproteota</taxon>
        <taxon>Thermoprotei</taxon>
        <taxon>Thermofilales</taxon>
        <taxon>Thermofilaceae</taxon>
        <taxon>Thermofilum</taxon>
    </lineage>
</organism>
<dbReference type="KEGG" id="tpe:Tpen_0413"/>
<dbReference type="Pfam" id="PF01916">
    <property type="entry name" value="DS"/>
    <property type="match status" value="1"/>
</dbReference>
<dbReference type="InterPro" id="IPR029035">
    <property type="entry name" value="DHS-like_NAD/FAD-binding_dom"/>
</dbReference>
<evidence type="ECO:0000256" key="1">
    <source>
        <dbReference type="ARBA" id="ARBA00009892"/>
    </source>
</evidence>
<evidence type="ECO:0000313" key="4">
    <source>
        <dbReference type="Proteomes" id="UP000000641"/>
    </source>
</evidence>
<dbReference type="GO" id="GO:0005737">
    <property type="term" value="C:cytoplasm"/>
    <property type="evidence" value="ECO:0007669"/>
    <property type="project" value="TreeGrafter"/>
</dbReference>
<dbReference type="eggNOG" id="arCOG04142">
    <property type="taxonomic scope" value="Archaea"/>
</dbReference>
<dbReference type="Proteomes" id="UP000000641">
    <property type="component" value="Chromosome"/>
</dbReference>
<proteinExistence type="inferred from homology"/>
<dbReference type="NCBIfam" id="NF002294">
    <property type="entry name" value="PRK01221.1"/>
    <property type="match status" value="1"/>
</dbReference>
<comment type="similarity">
    <text evidence="1">Belongs to the deoxyhypusine synthase family.</text>
</comment>
<dbReference type="Gene3D" id="3.40.910.10">
    <property type="entry name" value="Deoxyhypusine synthase"/>
    <property type="match status" value="1"/>
</dbReference>
<evidence type="ECO:0000256" key="2">
    <source>
        <dbReference type="ARBA" id="ARBA00023027"/>
    </source>
</evidence>
<dbReference type="GO" id="GO:0034038">
    <property type="term" value="F:deoxyhypusine synthase activity"/>
    <property type="evidence" value="ECO:0007669"/>
    <property type="project" value="UniProtKB-EC"/>
</dbReference>
<dbReference type="OrthoDB" id="17730at2157"/>
<dbReference type="EnsemblBacteria" id="ABL77822">
    <property type="protein sequence ID" value="ABL77822"/>
    <property type="gene ID" value="Tpen_0413"/>
</dbReference>
<sequence>MEKEKIRASLLGEAVEDLRLADVSECSVKVLKSYRRLGGFSARYIVEAAELLWEAYSGGGRIAVAFPANLVATGLRGLIADSIRRGLLDLVVTTGGTFDHDIARGTGHKYYVGRFEIDDVFLKELGIHRLGNILIPVENYGPPIERFTHEMLEELSALKSSWSPSELAVESGKRLRDELSILRAVYEKGRLLVSPGVLDSAFGTAIVTFNDKARASSTARFVELDLISDERRIADYMYEAEKLAGLMLGGGISKHHLIWWAQFRGGLDYAVQITSTPEWDGSLSGARTREAVSWGKIKPEARHVTVPGDVTVILPLILGYLAHEAGIA</sequence>
<dbReference type="AlphaFoldDB" id="A1RX92"/>
<dbReference type="SUPFAM" id="SSF52467">
    <property type="entry name" value="DHS-like NAD/FAD-binding domain"/>
    <property type="match status" value="1"/>
</dbReference>
<dbReference type="GeneID" id="4601507"/>
<dbReference type="STRING" id="368408.Tpen_0413"/>
<dbReference type="HOGENOM" id="CLU_039781_1_0_2"/>
<gene>
    <name evidence="3" type="ordered locus">Tpen_0413</name>
</gene>
<keyword evidence="4" id="KW-1185">Reference proteome</keyword>